<accession>A0A5E7Q7E1</accession>
<organism evidence="1 2">
    <name type="scientific">Pseudomonas fluorescens</name>
    <dbReference type="NCBI Taxonomy" id="294"/>
    <lineage>
        <taxon>Bacteria</taxon>
        <taxon>Pseudomonadati</taxon>
        <taxon>Pseudomonadota</taxon>
        <taxon>Gammaproteobacteria</taxon>
        <taxon>Pseudomonadales</taxon>
        <taxon>Pseudomonadaceae</taxon>
        <taxon>Pseudomonas</taxon>
    </lineage>
</organism>
<name>A0A5E7Q7E1_PSEFL</name>
<dbReference type="Proteomes" id="UP000375525">
    <property type="component" value="Unassembled WGS sequence"/>
</dbReference>
<gene>
    <name evidence="1" type="ORF">PS880_05879</name>
</gene>
<evidence type="ECO:0000313" key="1">
    <source>
        <dbReference type="EMBL" id="VVP58086.1"/>
    </source>
</evidence>
<sequence length="34" mass="3726">MHTTFKAAGLQYGAGEHTFRATPIRAIVSAYFVI</sequence>
<evidence type="ECO:0000313" key="2">
    <source>
        <dbReference type="Proteomes" id="UP000375525"/>
    </source>
</evidence>
<proteinExistence type="predicted"/>
<dbReference type="AlphaFoldDB" id="A0A5E7Q7E1"/>
<protein>
    <submittedName>
        <fullName evidence="1">Uncharacterized protein</fullName>
    </submittedName>
</protein>
<reference evidence="1 2" key="1">
    <citation type="submission" date="2019-09" db="EMBL/GenBank/DDBJ databases">
        <authorList>
            <person name="Chandra G."/>
            <person name="Truman W A."/>
        </authorList>
    </citation>
    <scope>NUCLEOTIDE SEQUENCE [LARGE SCALE GENOMIC DNA]</scope>
    <source>
        <strain evidence="1">PS880</strain>
    </source>
</reference>
<dbReference type="EMBL" id="CABVIH010000042">
    <property type="protein sequence ID" value="VVP58086.1"/>
    <property type="molecule type" value="Genomic_DNA"/>
</dbReference>